<evidence type="ECO:0000256" key="12">
    <source>
        <dbReference type="ARBA" id="ARBA00023204"/>
    </source>
</evidence>
<keyword evidence="12 16" id="KW-0234">DNA repair</keyword>
<feature type="compositionally biased region" description="Polar residues" evidence="17">
    <location>
        <begin position="558"/>
        <end position="568"/>
    </location>
</feature>
<feature type="region of interest" description="Disordered" evidence="17">
    <location>
        <begin position="547"/>
        <end position="568"/>
    </location>
</feature>
<organism evidence="19 20">
    <name type="scientific">Encephalitozoon hellem</name>
    <name type="common">Microsporidian parasite</name>
    <dbReference type="NCBI Taxonomy" id="27973"/>
    <lineage>
        <taxon>Eukaryota</taxon>
        <taxon>Fungi</taxon>
        <taxon>Fungi incertae sedis</taxon>
        <taxon>Microsporidia</taxon>
        <taxon>Unikaryonidae</taxon>
        <taxon>Encephalitozoon</taxon>
    </lineage>
</organism>
<evidence type="ECO:0000256" key="13">
    <source>
        <dbReference type="ARBA" id="ARBA00023211"/>
    </source>
</evidence>
<accession>A0ABY8CIG7</accession>
<dbReference type="InterPro" id="IPR007281">
    <property type="entry name" value="Mre11_DNA-bd"/>
</dbReference>
<evidence type="ECO:0000256" key="4">
    <source>
        <dbReference type="ARBA" id="ARBA00009028"/>
    </source>
</evidence>
<name>A0ABY8CIG7_ENCHE</name>
<dbReference type="PANTHER" id="PTHR10139:SF1">
    <property type="entry name" value="DOUBLE-STRAND BREAK REPAIR PROTEIN MRE11"/>
    <property type="match status" value="1"/>
</dbReference>
<evidence type="ECO:0000256" key="11">
    <source>
        <dbReference type="ARBA" id="ARBA00022839"/>
    </source>
</evidence>
<evidence type="ECO:0000313" key="19">
    <source>
        <dbReference type="EMBL" id="WEL38688.1"/>
    </source>
</evidence>
<dbReference type="InterPro" id="IPR041796">
    <property type="entry name" value="Mre11_N"/>
</dbReference>
<dbReference type="Proteomes" id="UP001217963">
    <property type="component" value="Chromosome V"/>
</dbReference>
<evidence type="ECO:0000256" key="3">
    <source>
        <dbReference type="ARBA" id="ARBA00004286"/>
    </source>
</evidence>
<keyword evidence="11 16" id="KW-0269">Exonuclease</keyword>
<protein>
    <recommendedName>
        <fullName evidence="16">Double-strand break repair protein</fullName>
    </recommendedName>
</protein>
<keyword evidence="10 16" id="KW-0378">Hydrolase</keyword>
<keyword evidence="20" id="KW-1185">Reference proteome</keyword>
<keyword evidence="13 16" id="KW-0464">Manganese</keyword>
<feature type="compositionally biased region" description="Basic and acidic residues" evidence="17">
    <location>
        <begin position="547"/>
        <end position="556"/>
    </location>
</feature>
<dbReference type="InterPro" id="IPR003701">
    <property type="entry name" value="Mre11"/>
</dbReference>
<evidence type="ECO:0000256" key="1">
    <source>
        <dbReference type="ARBA" id="ARBA00001936"/>
    </source>
</evidence>
<dbReference type="Pfam" id="PF00149">
    <property type="entry name" value="Metallophos"/>
    <property type="match status" value="1"/>
</dbReference>
<evidence type="ECO:0000256" key="16">
    <source>
        <dbReference type="PIRNR" id="PIRNR000882"/>
    </source>
</evidence>
<keyword evidence="14 16" id="KW-0539">Nucleus</keyword>
<proteinExistence type="inferred from homology"/>
<evidence type="ECO:0000256" key="10">
    <source>
        <dbReference type="ARBA" id="ARBA00022801"/>
    </source>
</evidence>
<evidence type="ECO:0000256" key="2">
    <source>
        <dbReference type="ARBA" id="ARBA00004123"/>
    </source>
</evidence>
<evidence type="ECO:0000313" key="20">
    <source>
        <dbReference type="Proteomes" id="UP001217963"/>
    </source>
</evidence>
<dbReference type="InterPro" id="IPR038487">
    <property type="entry name" value="Mre11_capping_dom"/>
</dbReference>
<evidence type="ECO:0000256" key="5">
    <source>
        <dbReference type="ARBA" id="ARBA00022454"/>
    </source>
</evidence>
<comment type="similarity">
    <text evidence="4 16">Belongs to the MRE11/RAD32 family.</text>
</comment>
<dbReference type="CDD" id="cd00840">
    <property type="entry name" value="MPP_Mre11_N"/>
    <property type="match status" value="1"/>
</dbReference>
<evidence type="ECO:0000256" key="8">
    <source>
        <dbReference type="ARBA" id="ARBA00022759"/>
    </source>
</evidence>
<keyword evidence="6 16" id="KW-0540">Nuclease</keyword>
<evidence type="ECO:0000256" key="9">
    <source>
        <dbReference type="ARBA" id="ARBA00022763"/>
    </source>
</evidence>
<dbReference type="PANTHER" id="PTHR10139">
    <property type="entry name" value="DOUBLE-STRAND BREAK REPAIR PROTEIN MRE11"/>
    <property type="match status" value="1"/>
</dbReference>
<dbReference type="EMBL" id="CP119066">
    <property type="protein sequence ID" value="WEL38688.1"/>
    <property type="molecule type" value="Genomic_DNA"/>
</dbReference>
<comment type="function">
    <text evidence="16">Core component of the MRN complex, which plays a central role in double-strand break (DSB) repair, DNA recombination, maintenance of telomere integrity and meiosis. The MRN complex is involved in the repair of DNA double-strand breaks (DSBs) via homologous recombination (HR), an error-free mechanism which primarily occurs during S and G2 phases. The complex (1) mediates the end resection of damaged DNA, which generates proper single-stranded DNA, a key initial steps in HR, and is (2) required for the recruitment of other repair factors and efficient activation of ATM and ATR upon DNA damage. Within the MRN complex, MRE11 possesses both single-strand endonuclease activity and double-strand-specific 3'-5' exonuclease activity. MRE11 first endonucleolytically cleaves the 5' strand at DNA DSB ends to prevent non-homologous end joining (NHEJ) and licence HR. It then generates a single-stranded DNA gap via 3' to 5' exonucleolytic degradation, which is required for single-strand invasion and recombination.</text>
</comment>
<evidence type="ECO:0000256" key="15">
    <source>
        <dbReference type="ARBA" id="ARBA00023254"/>
    </source>
</evidence>
<evidence type="ECO:0000256" key="7">
    <source>
        <dbReference type="ARBA" id="ARBA00022723"/>
    </source>
</evidence>
<dbReference type="Gene3D" id="3.30.110.110">
    <property type="entry name" value="Mre11, capping domain"/>
    <property type="match status" value="1"/>
</dbReference>
<dbReference type="Gene3D" id="3.60.21.10">
    <property type="match status" value="1"/>
</dbReference>
<dbReference type="PIRSF" id="PIRSF000882">
    <property type="entry name" value="DSB_repair_MRE11"/>
    <property type="match status" value="1"/>
</dbReference>
<dbReference type="SUPFAM" id="SSF56300">
    <property type="entry name" value="Metallo-dependent phosphatases"/>
    <property type="match status" value="1"/>
</dbReference>
<gene>
    <name evidence="19" type="ORF">PFJ87_05g01580</name>
</gene>
<sequence>MKILITSDNHLGYKESDPVLFDDSYNTFEEILNVAQRERVDLILQGGDLFHENRPSRNCLNKTIGLLRRYCVGNGRSCLKSNWSLNLHDQNITISVPVVAIHGNHDDPSGVNMVSPLDILHSSGLVNYIGKHSLMDRIDVFPLLLQKEYRVAIYGMGHIKDRRLYRMFCEGRVVFHKPKDYDSWYNILVLHQNRVPREKEHVSLDFIDDFFDLVIYGHEHESKVINEGRLILQPGSTVRTSLCEGERYNKYIYILRIGEECILEHIRLRSVRPFVLDVLRIEGKCNAEELARDKVKKMIDAGKKKEAFSCEKATFVDVDTKRFKCKWDIADDTNQVTSVSNDYLYEEKNYIPIIRLKIELHGNGTFDRHKLGMEFKGLVANPNDMLSISRRIGRREGIEVRPTEEKIEITRILRRILGNVEFGVLSRLCFSESLEEYVRGDSNAFIGMIRKNIEKIINSIDYSSIVDEDVIKAMKRISCEEDRCYGEEQVESRTYQDATDKKKANINHTDEELKKRIYSEDNNEENEPRAKKGFTVEDLLEKERLSGKIKNSKEDSSTDVSFTFSKYL</sequence>
<dbReference type="InterPro" id="IPR004843">
    <property type="entry name" value="Calcineurin-like_PHP"/>
</dbReference>
<comment type="subcellular location">
    <subcellularLocation>
        <location evidence="3">Chromosome</location>
    </subcellularLocation>
    <subcellularLocation>
        <location evidence="2 16">Nucleus</location>
    </subcellularLocation>
</comment>
<evidence type="ECO:0000259" key="18">
    <source>
        <dbReference type="SMART" id="SM01347"/>
    </source>
</evidence>
<keyword evidence="15 16" id="KW-0469">Meiosis</keyword>
<keyword evidence="5" id="KW-0158">Chromosome</keyword>
<dbReference type="InterPro" id="IPR029052">
    <property type="entry name" value="Metallo-depent_PP-like"/>
</dbReference>
<feature type="domain" description="Mre11 DNA-binding" evidence="18">
    <location>
        <begin position="261"/>
        <end position="437"/>
    </location>
</feature>
<reference evidence="19 20" key="1">
    <citation type="submission" date="2023-02" db="EMBL/GenBank/DDBJ databases">
        <title>Encephalitozoon hellem ATCC 50451 complete genome.</title>
        <authorList>
            <person name="Mascarenhas dos Santos A.C."/>
            <person name="Julian A.T."/>
            <person name="Pombert J.-F."/>
        </authorList>
    </citation>
    <scope>NUCLEOTIDE SEQUENCE [LARGE SCALE GENOMIC DNA]</scope>
    <source>
        <strain evidence="19 20">ATCC 50451</strain>
    </source>
</reference>
<evidence type="ECO:0000256" key="17">
    <source>
        <dbReference type="SAM" id="MobiDB-lite"/>
    </source>
</evidence>
<keyword evidence="7" id="KW-0479">Metal-binding</keyword>
<keyword evidence="9 16" id="KW-0227">DNA damage</keyword>
<dbReference type="SMART" id="SM01347">
    <property type="entry name" value="Mre11_DNA_bind"/>
    <property type="match status" value="1"/>
</dbReference>
<evidence type="ECO:0000256" key="6">
    <source>
        <dbReference type="ARBA" id="ARBA00022722"/>
    </source>
</evidence>
<comment type="cofactor">
    <cofactor evidence="1 16">
        <name>Mn(2+)</name>
        <dbReference type="ChEBI" id="CHEBI:29035"/>
    </cofactor>
</comment>
<keyword evidence="8 16" id="KW-0255">Endonuclease</keyword>
<evidence type="ECO:0000256" key="14">
    <source>
        <dbReference type="ARBA" id="ARBA00023242"/>
    </source>
</evidence>
<dbReference type="Pfam" id="PF04152">
    <property type="entry name" value="Mre11_DNA_bind"/>
    <property type="match status" value="1"/>
</dbReference>